<dbReference type="PROSITE" id="PS01124">
    <property type="entry name" value="HTH_ARAC_FAMILY_2"/>
    <property type="match status" value="1"/>
</dbReference>
<dbReference type="Pfam" id="PF12833">
    <property type="entry name" value="HTH_18"/>
    <property type="match status" value="1"/>
</dbReference>
<keyword evidence="2" id="KW-0238">DNA-binding</keyword>
<evidence type="ECO:0000256" key="4">
    <source>
        <dbReference type="ARBA" id="ARBA00023163"/>
    </source>
</evidence>
<dbReference type="InterPro" id="IPR009057">
    <property type="entry name" value="Homeodomain-like_sf"/>
</dbReference>
<dbReference type="InterPro" id="IPR003313">
    <property type="entry name" value="AraC-bd"/>
</dbReference>
<evidence type="ECO:0000259" key="6">
    <source>
        <dbReference type="PROSITE" id="PS01124"/>
    </source>
</evidence>
<dbReference type="PROSITE" id="PS00041">
    <property type="entry name" value="HTH_ARAC_FAMILY_1"/>
    <property type="match status" value="1"/>
</dbReference>
<dbReference type="InterPro" id="IPR014710">
    <property type="entry name" value="RmlC-like_jellyroll"/>
</dbReference>
<accession>A0A379Q798</accession>
<keyword evidence="3" id="KW-0010">Activator</keyword>
<dbReference type="InterPro" id="IPR020449">
    <property type="entry name" value="Tscrpt_reg_AraC-type_HTH"/>
</dbReference>
<dbReference type="PANTHER" id="PTHR43280">
    <property type="entry name" value="ARAC-FAMILY TRANSCRIPTIONAL REGULATOR"/>
    <property type="match status" value="1"/>
</dbReference>
<dbReference type="PANTHER" id="PTHR43280:SF28">
    <property type="entry name" value="HTH-TYPE TRANSCRIPTIONAL ACTIVATOR RHAS"/>
    <property type="match status" value="1"/>
</dbReference>
<dbReference type="SMART" id="SM00342">
    <property type="entry name" value="HTH_ARAC"/>
    <property type="match status" value="1"/>
</dbReference>
<dbReference type="Gene3D" id="2.60.120.10">
    <property type="entry name" value="Jelly Rolls"/>
    <property type="match status" value="1"/>
</dbReference>
<evidence type="ECO:0000256" key="1">
    <source>
        <dbReference type="ARBA" id="ARBA00023015"/>
    </source>
</evidence>
<proteinExistence type="predicted"/>
<evidence type="ECO:0000256" key="2">
    <source>
        <dbReference type="ARBA" id="ARBA00023125"/>
    </source>
</evidence>
<dbReference type="Pfam" id="PF02311">
    <property type="entry name" value="AraC_binding"/>
    <property type="match status" value="1"/>
</dbReference>
<dbReference type="Proteomes" id="UP000254773">
    <property type="component" value="Unassembled WGS sequence"/>
</dbReference>
<evidence type="ECO:0000256" key="3">
    <source>
        <dbReference type="ARBA" id="ARBA00023159"/>
    </source>
</evidence>
<dbReference type="EMBL" id="UGWI01000001">
    <property type="protein sequence ID" value="SUF37933.1"/>
    <property type="molecule type" value="Genomic_DNA"/>
</dbReference>
<sequence length="302" mass="35203">MYDHKLKNIIRDAPANVLCSFTLNDGLDKKMNLLTVDYYFPSVNHKLALYSSDPEDNSSEHCHEFDELVIVEEGHGLHVINDNPLYIQQGDVFYVQAGDHHFYDELGTLKLINILINPHESFHYLQKVEPLLHTFCAREAACYGWLSPDTRMQCRSLIEKIFSLRFADDAKCALREASFFQLVTTILHAQTEAEYNNTRYKLHKLLTYLQENCFQEHDWHSLATQFHLTTRTTFRHIKEATGLTPDSYLKRLRLVSARVKLRETEISITEIAYMCGFSNSNHFTTLYKKVFGITPSDERRRT</sequence>
<dbReference type="PRINTS" id="PR00032">
    <property type="entry name" value="HTHARAC"/>
</dbReference>
<dbReference type="InterPro" id="IPR018062">
    <property type="entry name" value="HTH_AraC-typ_CS"/>
</dbReference>
<feature type="domain" description="HTH araC/xylS-type" evidence="6">
    <location>
        <begin position="203"/>
        <end position="301"/>
    </location>
</feature>
<dbReference type="InterPro" id="IPR018060">
    <property type="entry name" value="HTH_AraC"/>
</dbReference>
<dbReference type="SUPFAM" id="SSF46689">
    <property type="entry name" value="Homeodomain-like"/>
    <property type="match status" value="1"/>
</dbReference>
<dbReference type="GO" id="GO:0003700">
    <property type="term" value="F:DNA-binding transcription factor activity"/>
    <property type="evidence" value="ECO:0007669"/>
    <property type="project" value="InterPro"/>
</dbReference>
<dbReference type="GO" id="GO:0043565">
    <property type="term" value="F:sequence-specific DNA binding"/>
    <property type="evidence" value="ECO:0007669"/>
    <property type="project" value="InterPro"/>
</dbReference>
<dbReference type="SUPFAM" id="SSF51182">
    <property type="entry name" value="RmlC-like cupins"/>
    <property type="match status" value="1"/>
</dbReference>
<name>A0A379Q798_SALER</name>
<evidence type="ECO:0000313" key="7">
    <source>
        <dbReference type="EMBL" id="SUF37933.1"/>
    </source>
</evidence>
<gene>
    <name evidence="7" type="primary">rhaS_1</name>
    <name evidence="7" type="ORF">NCTC9854_02234</name>
</gene>
<keyword evidence="1" id="KW-0805">Transcription regulation</keyword>
<organism evidence="7 8">
    <name type="scientific">Salmonella enterica</name>
    <name type="common">Salmonella choleraesuis</name>
    <dbReference type="NCBI Taxonomy" id="28901"/>
    <lineage>
        <taxon>Bacteria</taxon>
        <taxon>Pseudomonadati</taxon>
        <taxon>Pseudomonadota</taxon>
        <taxon>Gammaproteobacteria</taxon>
        <taxon>Enterobacterales</taxon>
        <taxon>Enterobacteriaceae</taxon>
        <taxon>Salmonella</taxon>
    </lineage>
</organism>
<dbReference type="InterPro" id="IPR011051">
    <property type="entry name" value="RmlC_Cupin_sf"/>
</dbReference>
<keyword evidence="4" id="KW-0804">Transcription</keyword>
<dbReference type="AlphaFoldDB" id="A0A379Q798"/>
<protein>
    <recommendedName>
        <fullName evidence="5">Arabinose operon regulatory protein</fullName>
    </recommendedName>
</protein>
<reference evidence="7 8" key="1">
    <citation type="submission" date="2018-06" db="EMBL/GenBank/DDBJ databases">
        <authorList>
            <consortium name="Pathogen Informatics"/>
            <person name="Doyle S."/>
        </authorList>
    </citation>
    <scope>NUCLEOTIDE SEQUENCE [LARGE SCALE GENOMIC DNA]</scope>
    <source>
        <strain evidence="7 8">NCTC9854</strain>
    </source>
</reference>
<evidence type="ECO:0000256" key="5">
    <source>
        <dbReference type="ARBA" id="ARBA00044978"/>
    </source>
</evidence>
<dbReference type="Gene3D" id="1.10.10.60">
    <property type="entry name" value="Homeodomain-like"/>
    <property type="match status" value="1"/>
</dbReference>
<evidence type="ECO:0000313" key="8">
    <source>
        <dbReference type="Proteomes" id="UP000254773"/>
    </source>
</evidence>